<keyword evidence="1" id="KW-0472">Membrane</keyword>
<feature type="transmembrane region" description="Helical" evidence="1">
    <location>
        <begin position="70"/>
        <end position="91"/>
    </location>
</feature>
<dbReference type="Proteomes" id="UP001524944">
    <property type="component" value="Unassembled WGS sequence"/>
</dbReference>
<sequence length="236" mass="26857">MEKNNLDDKLFDAMLKIAVEKAFEQEMDELPSCEEMNAQYKPSPNLDKRIRKLISRHRFNKKVSSWKKTAMRVAASAAIVIVVSGTILLSAEATRNYIFNAAIRWQEDHFSIQHGDNDNNNGVIDEKIYRPAYLPAGFMETSFNAIGDIIKITYENDSGMTIILKQSPAQSSHILVDHEDKKYSVIKINGKEAYLFETTKDDKNNLILWESQGIIFMISSEIESAELISMAESIQK</sequence>
<comment type="caution">
    <text evidence="3">The sequence shown here is derived from an EMBL/GenBank/DDBJ whole genome shotgun (WGS) entry which is preliminary data.</text>
</comment>
<reference evidence="3 4" key="1">
    <citation type="submission" date="2022-08" db="EMBL/GenBank/DDBJ databases">
        <title>Proteogenomics of the novel Dehalobacterium formicoaceticum strain EZ94 highlights a key role of methyltransferases during anaerobic dichloromethane degradation.</title>
        <authorList>
            <person name="Wasmund K."/>
        </authorList>
    </citation>
    <scope>NUCLEOTIDE SEQUENCE [LARGE SCALE GENOMIC DNA]</scope>
    <source>
        <strain evidence="3 4">EZ94</strain>
    </source>
</reference>
<evidence type="ECO:0000256" key="1">
    <source>
        <dbReference type="SAM" id="Phobius"/>
    </source>
</evidence>
<accession>A0ABT1Y4U9</accession>
<evidence type="ECO:0000313" key="3">
    <source>
        <dbReference type="EMBL" id="MCR6545521.1"/>
    </source>
</evidence>
<gene>
    <name evidence="3" type="ORF">NVS47_08335</name>
</gene>
<evidence type="ECO:0000259" key="2">
    <source>
        <dbReference type="Pfam" id="PF14285"/>
    </source>
</evidence>
<name>A0ABT1Y4U9_9FIRM</name>
<dbReference type="Pfam" id="PF14285">
    <property type="entry name" value="DUF4367"/>
    <property type="match status" value="1"/>
</dbReference>
<keyword evidence="1" id="KW-1133">Transmembrane helix</keyword>
<keyword evidence="4" id="KW-1185">Reference proteome</keyword>
<evidence type="ECO:0000313" key="4">
    <source>
        <dbReference type="Proteomes" id="UP001524944"/>
    </source>
</evidence>
<keyword evidence="1" id="KW-0812">Transmembrane</keyword>
<feature type="domain" description="DUF4367" evidence="2">
    <location>
        <begin position="129"/>
        <end position="234"/>
    </location>
</feature>
<protein>
    <submittedName>
        <fullName evidence="3">DUF4367 domain-containing protein</fullName>
    </submittedName>
</protein>
<organism evidence="3 4">
    <name type="scientific">Dehalobacterium formicoaceticum</name>
    <dbReference type="NCBI Taxonomy" id="51515"/>
    <lineage>
        <taxon>Bacteria</taxon>
        <taxon>Bacillati</taxon>
        <taxon>Bacillota</taxon>
        <taxon>Clostridia</taxon>
        <taxon>Eubacteriales</taxon>
        <taxon>Peptococcaceae</taxon>
        <taxon>Dehalobacterium</taxon>
    </lineage>
</organism>
<dbReference type="EMBL" id="JANPWE010000003">
    <property type="protein sequence ID" value="MCR6545521.1"/>
    <property type="molecule type" value="Genomic_DNA"/>
</dbReference>
<dbReference type="InterPro" id="IPR025377">
    <property type="entry name" value="DUF4367"/>
</dbReference>
<dbReference type="RefSeq" id="WP_089609207.1">
    <property type="nucleotide sequence ID" value="NZ_CP022121.1"/>
</dbReference>
<proteinExistence type="predicted"/>